<evidence type="ECO:0000256" key="14">
    <source>
        <dbReference type="ARBA" id="ARBA00023098"/>
    </source>
</evidence>
<keyword evidence="12 18" id="KW-0548">Nucleotidyltransferase</keyword>
<comment type="subcellular location">
    <subcellularLocation>
        <location evidence="2">Cell membrane</location>
        <topology evidence="2">Multi-pass membrane protein</topology>
    </subcellularLocation>
</comment>
<evidence type="ECO:0000256" key="15">
    <source>
        <dbReference type="ARBA" id="ARBA00023136"/>
    </source>
</evidence>
<evidence type="ECO:0000256" key="2">
    <source>
        <dbReference type="ARBA" id="ARBA00004651"/>
    </source>
</evidence>
<dbReference type="GO" id="GO:0016024">
    <property type="term" value="P:CDP-diacylglycerol biosynthetic process"/>
    <property type="evidence" value="ECO:0007669"/>
    <property type="project" value="UniProtKB-UniPathway"/>
</dbReference>
<comment type="similarity">
    <text evidence="5 18">Belongs to the CDS family.</text>
</comment>
<evidence type="ECO:0000256" key="13">
    <source>
        <dbReference type="ARBA" id="ARBA00022989"/>
    </source>
</evidence>
<feature type="transmembrane region" description="Helical" evidence="19">
    <location>
        <begin position="101"/>
        <end position="122"/>
    </location>
</feature>
<comment type="pathway">
    <text evidence="4">Lipid metabolism.</text>
</comment>
<evidence type="ECO:0000256" key="11">
    <source>
        <dbReference type="ARBA" id="ARBA00022692"/>
    </source>
</evidence>
<feature type="transmembrane region" description="Helical" evidence="19">
    <location>
        <begin position="194"/>
        <end position="216"/>
    </location>
</feature>
<feature type="transmembrane region" description="Helical" evidence="19">
    <location>
        <begin position="170"/>
        <end position="188"/>
    </location>
</feature>
<evidence type="ECO:0000313" key="20">
    <source>
        <dbReference type="EMBL" id="SCZ76866.1"/>
    </source>
</evidence>
<feature type="transmembrane region" description="Helical" evidence="19">
    <location>
        <begin position="128"/>
        <end position="149"/>
    </location>
</feature>
<keyword evidence="10 18" id="KW-0808">Transferase</keyword>
<evidence type="ECO:0000256" key="8">
    <source>
        <dbReference type="ARBA" id="ARBA00022475"/>
    </source>
</evidence>
<evidence type="ECO:0000256" key="5">
    <source>
        <dbReference type="ARBA" id="ARBA00010185"/>
    </source>
</evidence>
<keyword evidence="11 18" id="KW-0812">Transmembrane</keyword>
<dbReference type="InterPro" id="IPR000374">
    <property type="entry name" value="PC_trans"/>
</dbReference>
<feature type="transmembrane region" description="Helical" evidence="19">
    <location>
        <begin position="12"/>
        <end position="38"/>
    </location>
</feature>
<sequence length="261" mass="28767">MSSRVITSLIGLPILIAVIFIGGHLLTAAVLLLTLIALHELFKGFRSIEIHAMEKLTAFTVLAIYLGYVFNLNPIFYLFVASLFVIMLMLINLFGKALHIYDISVTALGFLYVVLPFFHIVLVNQFDSLFFISLVFLLAWVSDTCAYFAGRFFGKHKLLPAVSPKKTVEGAVGGVLGTVILVTLFAAILEPGFIWYAVPLGLFGSISGQIGDLIASKIKRIMGIKDYGNLFPGHGGVLDRFDSIMMTAPIVFYVAYIYRLL</sequence>
<proteinExistence type="inferred from homology"/>
<dbReference type="EC" id="2.7.7.41" evidence="6 18"/>
<dbReference type="STRING" id="1120920.SAMN03080599_00446"/>
<dbReference type="RefSeq" id="WP_092589258.1">
    <property type="nucleotide sequence ID" value="NZ_FMWL01000002.1"/>
</dbReference>
<dbReference type="Proteomes" id="UP000199208">
    <property type="component" value="Unassembled WGS sequence"/>
</dbReference>
<gene>
    <name evidence="20" type="ORF">SAMN03080599_00446</name>
</gene>
<evidence type="ECO:0000256" key="19">
    <source>
        <dbReference type="SAM" id="Phobius"/>
    </source>
</evidence>
<dbReference type="UniPathway" id="UPA00557">
    <property type="reaction ID" value="UER00614"/>
</dbReference>
<name>A0A1G5RS99_9FIRM</name>
<dbReference type="PROSITE" id="PS01315">
    <property type="entry name" value="CDS"/>
    <property type="match status" value="1"/>
</dbReference>
<keyword evidence="14" id="KW-0443">Lipid metabolism</keyword>
<accession>A0A1G5RS99</accession>
<keyword evidence="16" id="KW-0594">Phospholipid biosynthesis</keyword>
<reference evidence="20 21" key="1">
    <citation type="submission" date="2016-10" db="EMBL/GenBank/DDBJ databases">
        <authorList>
            <person name="de Groot N.N."/>
        </authorList>
    </citation>
    <scope>NUCLEOTIDE SEQUENCE [LARGE SCALE GENOMIC DNA]</scope>
    <source>
        <strain evidence="20 21">DSM 2784</strain>
    </source>
</reference>
<keyword evidence="15 19" id="KW-0472">Membrane</keyword>
<evidence type="ECO:0000256" key="18">
    <source>
        <dbReference type="RuleBase" id="RU003938"/>
    </source>
</evidence>
<dbReference type="AlphaFoldDB" id="A0A1G5RS99"/>
<evidence type="ECO:0000256" key="9">
    <source>
        <dbReference type="ARBA" id="ARBA00022516"/>
    </source>
</evidence>
<keyword evidence="17" id="KW-1208">Phospholipid metabolism</keyword>
<dbReference type="PANTHER" id="PTHR46382:SF1">
    <property type="entry name" value="PHOSPHATIDATE CYTIDYLYLTRANSFERASE"/>
    <property type="match status" value="1"/>
</dbReference>
<evidence type="ECO:0000313" key="21">
    <source>
        <dbReference type="Proteomes" id="UP000199208"/>
    </source>
</evidence>
<evidence type="ECO:0000256" key="17">
    <source>
        <dbReference type="ARBA" id="ARBA00023264"/>
    </source>
</evidence>
<dbReference type="GO" id="GO:0004605">
    <property type="term" value="F:phosphatidate cytidylyltransferase activity"/>
    <property type="evidence" value="ECO:0007669"/>
    <property type="project" value="UniProtKB-EC"/>
</dbReference>
<evidence type="ECO:0000256" key="10">
    <source>
        <dbReference type="ARBA" id="ARBA00022679"/>
    </source>
</evidence>
<comment type="catalytic activity">
    <reaction evidence="1 18">
        <text>a 1,2-diacyl-sn-glycero-3-phosphate + CTP + H(+) = a CDP-1,2-diacyl-sn-glycerol + diphosphate</text>
        <dbReference type="Rhea" id="RHEA:16229"/>
        <dbReference type="ChEBI" id="CHEBI:15378"/>
        <dbReference type="ChEBI" id="CHEBI:33019"/>
        <dbReference type="ChEBI" id="CHEBI:37563"/>
        <dbReference type="ChEBI" id="CHEBI:58332"/>
        <dbReference type="ChEBI" id="CHEBI:58608"/>
        <dbReference type="EC" id="2.7.7.41"/>
    </reaction>
</comment>
<keyword evidence="9" id="KW-0444">Lipid biosynthesis</keyword>
<evidence type="ECO:0000256" key="1">
    <source>
        <dbReference type="ARBA" id="ARBA00001698"/>
    </source>
</evidence>
<dbReference type="EMBL" id="FMWL01000002">
    <property type="protein sequence ID" value="SCZ76866.1"/>
    <property type="molecule type" value="Genomic_DNA"/>
</dbReference>
<dbReference type="PANTHER" id="PTHR46382">
    <property type="entry name" value="PHOSPHATIDATE CYTIDYLYLTRANSFERASE"/>
    <property type="match status" value="1"/>
</dbReference>
<evidence type="ECO:0000256" key="12">
    <source>
        <dbReference type="ARBA" id="ARBA00022695"/>
    </source>
</evidence>
<comment type="pathway">
    <text evidence="3 18">Phospholipid metabolism; CDP-diacylglycerol biosynthesis; CDP-diacylglycerol from sn-glycerol 3-phosphate: step 3/3.</text>
</comment>
<evidence type="ECO:0000256" key="4">
    <source>
        <dbReference type="ARBA" id="ARBA00005189"/>
    </source>
</evidence>
<evidence type="ECO:0000256" key="7">
    <source>
        <dbReference type="ARBA" id="ARBA00019373"/>
    </source>
</evidence>
<feature type="transmembrane region" description="Helical" evidence="19">
    <location>
        <begin position="237"/>
        <end position="258"/>
    </location>
</feature>
<dbReference type="OrthoDB" id="9799199at2"/>
<evidence type="ECO:0000256" key="16">
    <source>
        <dbReference type="ARBA" id="ARBA00023209"/>
    </source>
</evidence>
<dbReference type="Pfam" id="PF01148">
    <property type="entry name" value="CTP_transf_1"/>
    <property type="match status" value="1"/>
</dbReference>
<keyword evidence="21" id="KW-1185">Reference proteome</keyword>
<protein>
    <recommendedName>
        <fullName evidence="7 18">Phosphatidate cytidylyltransferase</fullName>
        <ecNumber evidence="6 18">2.7.7.41</ecNumber>
    </recommendedName>
</protein>
<evidence type="ECO:0000256" key="6">
    <source>
        <dbReference type="ARBA" id="ARBA00012487"/>
    </source>
</evidence>
<organism evidence="20 21">
    <name type="scientific">Acidaminobacter hydrogenoformans DSM 2784</name>
    <dbReference type="NCBI Taxonomy" id="1120920"/>
    <lineage>
        <taxon>Bacteria</taxon>
        <taxon>Bacillati</taxon>
        <taxon>Bacillota</taxon>
        <taxon>Clostridia</taxon>
        <taxon>Peptostreptococcales</taxon>
        <taxon>Acidaminobacteraceae</taxon>
        <taxon>Acidaminobacter</taxon>
    </lineage>
</organism>
<keyword evidence="13 19" id="KW-1133">Transmembrane helix</keyword>
<keyword evidence="8" id="KW-1003">Cell membrane</keyword>
<evidence type="ECO:0000256" key="3">
    <source>
        <dbReference type="ARBA" id="ARBA00005119"/>
    </source>
</evidence>
<dbReference type="GO" id="GO:0005886">
    <property type="term" value="C:plasma membrane"/>
    <property type="evidence" value="ECO:0007669"/>
    <property type="project" value="UniProtKB-SubCell"/>
</dbReference>
<feature type="transmembrane region" description="Helical" evidence="19">
    <location>
        <begin position="50"/>
        <end position="69"/>
    </location>
</feature>